<accession>A0A9W3SJK6</accession>
<evidence type="ECO:0000313" key="1">
    <source>
        <dbReference type="EMBL" id="ANS52363.1"/>
    </source>
</evidence>
<proteinExistence type="predicted"/>
<reference evidence="1 2" key="1">
    <citation type="submission" date="2016-04" db="EMBL/GenBank/DDBJ databases">
        <title>High quality genome of the nematocidal Bacillus thuringiensis MYBT18246.</title>
        <authorList>
            <person name="Hollensteiner J."/>
            <person name="Poehlein A."/>
            <person name="Sproeer C."/>
            <person name="Bunk B."/>
            <person name="Rosenstiel P."/>
            <person name="Schulenburg H."/>
            <person name="Liesegang H."/>
        </authorList>
    </citation>
    <scope>NUCLEOTIDE SEQUENCE [LARGE SCALE GENOMIC DNA]</scope>
    <source>
        <strain evidence="1 2">MYBT18246</strain>
        <plasmid evidence="1 2">p101287</plasmid>
    </source>
</reference>
<dbReference type="AlphaFoldDB" id="A0A9W3SJK6"/>
<gene>
    <name evidence="1" type="ORF">BT246_70730</name>
</gene>
<dbReference type="EMBL" id="CP015356">
    <property type="protein sequence ID" value="ANS52363.1"/>
    <property type="molecule type" value="Genomic_DNA"/>
</dbReference>
<keyword evidence="1" id="KW-0614">Plasmid</keyword>
<protein>
    <submittedName>
        <fullName evidence="1">Uncharacterized protein</fullName>
    </submittedName>
</protein>
<organism evidence="1 2">
    <name type="scientific">Bacillus thuringiensis</name>
    <dbReference type="NCBI Taxonomy" id="1428"/>
    <lineage>
        <taxon>Bacteria</taxon>
        <taxon>Bacillati</taxon>
        <taxon>Bacillota</taxon>
        <taxon>Bacilli</taxon>
        <taxon>Bacillales</taxon>
        <taxon>Bacillaceae</taxon>
        <taxon>Bacillus</taxon>
        <taxon>Bacillus cereus group</taxon>
    </lineage>
</organism>
<sequence>MNKKEQEKFHLMEWIILISDTNPCLLEKLSNEEIEKNYLKSIEKVTKEIPIYFKKS</sequence>
<geneLocation type="plasmid" evidence="1 2">
    <name>p101287</name>
</geneLocation>
<name>A0A9W3SJK6_BACTU</name>
<dbReference type="RefSeq" id="WP_157686202.1">
    <property type="nucleotide sequence ID" value="NZ_CP015356.1"/>
</dbReference>
<evidence type="ECO:0000313" key="2">
    <source>
        <dbReference type="Proteomes" id="UP000092743"/>
    </source>
</evidence>
<dbReference type="Proteomes" id="UP000092743">
    <property type="component" value="Plasmid p101287"/>
</dbReference>